<comment type="similarity">
    <text evidence="1">Belongs to the FlgD family.</text>
</comment>
<dbReference type="Pfam" id="PF03963">
    <property type="entry name" value="FlgD"/>
    <property type="match status" value="1"/>
</dbReference>
<keyword evidence="2" id="KW-1005">Bacterial flagellum biogenesis</keyword>
<sequence>MTTINEALLLQNNQGKTQASSKSTLGKDDFLKILIAQLQNQDPSNPMDDREFIAQMSQFSSLEQMTNMNQSIQNFVNLQTSQNLIQHSELIGKKVQWKREEQVDEYRTETVYSDSVVTSVKLDTDGQLRILLDDDRWVTNDQIVQISKKDEPVE</sequence>
<dbReference type="GO" id="GO:0044781">
    <property type="term" value="P:bacterial-type flagellum organization"/>
    <property type="evidence" value="ECO:0007669"/>
    <property type="project" value="UniProtKB-KW"/>
</dbReference>
<evidence type="ECO:0000256" key="2">
    <source>
        <dbReference type="ARBA" id="ARBA00022795"/>
    </source>
</evidence>
<comment type="caution">
    <text evidence="3">The sequence shown here is derived from an EMBL/GenBank/DDBJ whole genome shotgun (WGS) entry which is preliminary data.</text>
</comment>
<gene>
    <name evidence="3" type="primary">flgD</name>
    <name evidence="3" type="ORF">J7W16_12910</name>
</gene>
<name>A0A941AR56_9BACI</name>
<evidence type="ECO:0000313" key="3">
    <source>
        <dbReference type="EMBL" id="MBP3952033.1"/>
    </source>
</evidence>
<accession>A0A941AR56</accession>
<dbReference type="InterPro" id="IPR005648">
    <property type="entry name" value="FlgD"/>
</dbReference>
<dbReference type="NCBIfam" id="NF007197">
    <property type="entry name" value="PRK09618.1"/>
    <property type="match status" value="1"/>
</dbReference>
<keyword evidence="3" id="KW-0966">Cell projection</keyword>
<reference evidence="3" key="1">
    <citation type="submission" date="2021-03" db="EMBL/GenBank/DDBJ databases">
        <title>Bacillus suaedae sp. nov., isolated from Suaeda aralocaspica.</title>
        <authorList>
            <person name="Lei R.F.R."/>
        </authorList>
    </citation>
    <scope>NUCLEOTIDE SEQUENCE</scope>
    <source>
        <strain evidence="3">YZJH907-2</strain>
    </source>
</reference>
<organism evidence="3 4">
    <name type="scientific">Halalkalibacter suaedae</name>
    <dbReference type="NCBI Taxonomy" id="2822140"/>
    <lineage>
        <taxon>Bacteria</taxon>
        <taxon>Bacillati</taxon>
        <taxon>Bacillota</taxon>
        <taxon>Bacilli</taxon>
        <taxon>Bacillales</taxon>
        <taxon>Bacillaceae</taxon>
        <taxon>Halalkalibacter</taxon>
    </lineage>
</organism>
<keyword evidence="4" id="KW-1185">Reference proteome</keyword>
<dbReference type="Proteomes" id="UP000678228">
    <property type="component" value="Unassembled WGS sequence"/>
</dbReference>
<dbReference type="AlphaFoldDB" id="A0A941AR56"/>
<evidence type="ECO:0000256" key="1">
    <source>
        <dbReference type="ARBA" id="ARBA00010577"/>
    </source>
</evidence>
<keyword evidence="3" id="KW-0969">Cilium</keyword>
<keyword evidence="3" id="KW-0282">Flagellum</keyword>
<dbReference type="EMBL" id="JAGKSQ010000005">
    <property type="protein sequence ID" value="MBP3952033.1"/>
    <property type="molecule type" value="Genomic_DNA"/>
</dbReference>
<proteinExistence type="inferred from homology"/>
<evidence type="ECO:0000313" key="4">
    <source>
        <dbReference type="Proteomes" id="UP000678228"/>
    </source>
</evidence>
<protein>
    <submittedName>
        <fullName evidence="3">Flagellar hook assembly protein FlgD</fullName>
    </submittedName>
</protein>
<dbReference type="RefSeq" id="WP_210597735.1">
    <property type="nucleotide sequence ID" value="NZ_JAGKSQ010000005.1"/>
</dbReference>